<comment type="subcellular location">
    <subcellularLocation>
        <location evidence="2">Cytoplasm</location>
    </subcellularLocation>
</comment>
<evidence type="ECO:0000256" key="2">
    <source>
        <dbReference type="RuleBase" id="RU368102"/>
    </source>
</evidence>
<proteinExistence type="inferred from homology"/>
<dbReference type="EC" id="2.3.1.-" evidence="2"/>
<comment type="caution">
    <text evidence="3">The sequence shown here is derived from an EMBL/GenBank/DDBJ whole genome shotgun (WGS) entry which is preliminary data.</text>
</comment>
<keyword evidence="2 3" id="KW-0808">Transferase</keyword>
<dbReference type="Proteomes" id="UP000178379">
    <property type="component" value="Unassembled WGS sequence"/>
</dbReference>
<dbReference type="GO" id="GO:0005737">
    <property type="term" value="C:cytoplasm"/>
    <property type="evidence" value="ECO:0007669"/>
    <property type="project" value="UniProtKB-SubCell"/>
</dbReference>
<dbReference type="GO" id="GO:0009404">
    <property type="term" value="P:toxin metabolic process"/>
    <property type="evidence" value="ECO:0007669"/>
    <property type="project" value="UniProtKB-UniRule"/>
</dbReference>
<keyword evidence="2" id="KW-0204">Cytolysis</keyword>
<dbReference type="Pfam" id="PF02794">
    <property type="entry name" value="HlyC"/>
    <property type="match status" value="1"/>
</dbReference>
<accession>A0A1F6T845</accession>
<dbReference type="AlphaFoldDB" id="A0A1F6T845"/>
<gene>
    <name evidence="3" type="ORF">A2140_02750</name>
</gene>
<dbReference type="InterPro" id="IPR003996">
    <property type="entry name" value="RTX_toxin-activating_protC_bac"/>
</dbReference>
<dbReference type="GO" id="GO:0016746">
    <property type="term" value="F:acyltransferase activity"/>
    <property type="evidence" value="ECO:0007669"/>
    <property type="project" value="UniProtKB-UniRule"/>
</dbReference>
<organism evidence="3 4">
    <name type="scientific">Candidatus Muproteobacteria bacterium RBG_16_62_13</name>
    <dbReference type="NCBI Taxonomy" id="1817756"/>
    <lineage>
        <taxon>Bacteria</taxon>
        <taxon>Pseudomonadati</taxon>
        <taxon>Pseudomonadota</taxon>
        <taxon>Candidatus Muproteobacteria</taxon>
    </lineage>
</organism>
<dbReference type="GO" id="GO:0031640">
    <property type="term" value="P:killing of cells of another organism"/>
    <property type="evidence" value="ECO:0007669"/>
    <property type="project" value="UniProtKB-KW"/>
</dbReference>
<dbReference type="STRING" id="1817756.A2140_02750"/>
<comment type="function">
    <text evidence="2">Involved in fatty acylation of protoxin at internal lysine residues, thereby converting it to the active toxin.</text>
</comment>
<evidence type="ECO:0000313" key="3">
    <source>
        <dbReference type="EMBL" id="OGI41302.1"/>
    </source>
</evidence>
<dbReference type="EMBL" id="MFSQ01000018">
    <property type="protein sequence ID" value="OGI41302.1"/>
    <property type="molecule type" value="Genomic_DNA"/>
</dbReference>
<protein>
    <recommendedName>
        <fullName evidence="2">RTX toxin-activating lysine-acyltransferase</fullName>
        <ecNumber evidence="2">2.3.1.-</ecNumber>
    </recommendedName>
</protein>
<sequence length="183" mass="20147">MESKMSKDNKASPEATDGVVDLKANAAELAKLELEQARAGLAKLPILGPALWLYARDATRKYIFLGDVDWLVLPPVILDQCRLYTKNGIPFAFFTWAAVSDSVDARLRSGIPKIAPHEWKSGPHVWLIDMVAPFGQADEMLAELLRNVLRGKAVRALLPDPQQGGKLAVREWPAAAPTEPVRQ</sequence>
<keyword evidence="2" id="KW-0963">Cytoplasm</keyword>
<evidence type="ECO:0000313" key="4">
    <source>
        <dbReference type="Proteomes" id="UP000178379"/>
    </source>
</evidence>
<comment type="similarity">
    <text evidence="1 2">Belongs to the RTX toxin acyltransferase family.</text>
</comment>
<name>A0A1F6T845_9PROT</name>
<keyword evidence="2 3" id="KW-0012">Acyltransferase</keyword>
<evidence type="ECO:0000256" key="1">
    <source>
        <dbReference type="ARBA" id="ARBA00005686"/>
    </source>
</evidence>
<reference evidence="3 4" key="1">
    <citation type="journal article" date="2016" name="Nat. Commun.">
        <title>Thousands of microbial genomes shed light on interconnected biogeochemical processes in an aquifer system.</title>
        <authorList>
            <person name="Anantharaman K."/>
            <person name="Brown C.T."/>
            <person name="Hug L.A."/>
            <person name="Sharon I."/>
            <person name="Castelle C.J."/>
            <person name="Probst A.J."/>
            <person name="Thomas B.C."/>
            <person name="Singh A."/>
            <person name="Wilkins M.J."/>
            <person name="Karaoz U."/>
            <person name="Brodie E.L."/>
            <person name="Williams K.H."/>
            <person name="Hubbard S.S."/>
            <person name="Banfield J.F."/>
        </authorList>
    </citation>
    <scope>NUCLEOTIDE SEQUENCE [LARGE SCALE GENOMIC DNA]</scope>
</reference>